<evidence type="ECO:0000259" key="2">
    <source>
        <dbReference type="Pfam" id="PF02221"/>
    </source>
</evidence>
<dbReference type="GO" id="GO:0009898">
    <property type="term" value="C:cytoplasmic side of plasma membrane"/>
    <property type="evidence" value="ECO:0007669"/>
    <property type="project" value="TreeGrafter"/>
</dbReference>
<dbReference type="GO" id="GO:0005319">
    <property type="term" value="F:lipid transporter activity"/>
    <property type="evidence" value="ECO:0007669"/>
    <property type="project" value="TreeGrafter"/>
</dbReference>
<evidence type="ECO:0000313" key="4">
    <source>
        <dbReference type="Proteomes" id="UP000288716"/>
    </source>
</evidence>
<dbReference type="Pfam" id="PF02221">
    <property type="entry name" value="E1_DerP2_DerF2"/>
    <property type="match status" value="1"/>
</dbReference>
<feature type="domain" description="MD-2-related lipid-recognition" evidence="2">
    <location>
        <begin position="5"/>
        <end position="154"/>
    </location>
</feature>
<evidence type="ECO:0000256" key="1">
    <source>
        <dbReference type="ARBA" id="ARBA00022729"/>
    </source>
</evidence>
<reference evidence="3 4" key="1">
    <citation type="journal article" date="2018" name="Gigascience">
        <title>Genomes of trombidid mites reveal novel predicted allergens and laterally-transferred genes associated with secondary metabolism.</title>
        <authorList>
            <person name="Dong X."/>
            <person name="Chaisiri K."/>
            <person name="Xia D."/>
            <person name="Armstrong S.D."/>
            <person name="Fang Y."/>
            <person name="Donnelly M.J."/>
            <person name="Kadowaki T."/>
            <person name="McGarry J.W."/>
            <person name="Darby A.C."/>
            <person name="Makepeace B.L."/>
        </authorList>
    </citation>
    <scope>NUCLEOTIDE SEQUENCE [LARGE SCALE GENOMIC DNA]</scope>
    <source>
        <strain evidence="3">UoL-UT</strain>
    </source>
</reference>
<keyword evidence="4" id="KW-1185">Reference proteome</keyword>
<dbReference type="InterPro" id="IPR003172">
    <property type="entry name" value="ML_dom"/>
</dbReference>
<protein>
    <recommendedName>
        <fullName evidence="2">MD-2-related lipid-recognition domain-containing protein</fullName>
    </recommendedName>
</protein>
<keyword evidence="1" id="KW-0732">Signal</keyword>
<dbReference type="PANTHER" id="PTHR17357:SF0">
    <property type="entry name" value="GANGLIOSIDE GM2 ACTIVATOR"/>
    <property type="match status" value="1"/>
</dbReference>
<dbReference type="EMBL" id="NCKV01006025">
    <property type="protein sequence ID" value="RWS23705.1"/>
    <property type="molecule type" value="Genomic_DNA"/>
</dbReference>
<organism evidence="3 4">
    <name type="scientific">Leptotrombidium deliense</name>
    <dbReference type="NCBI Taxonomy" id="299467"/>
    <lineage>
        <taxon>Eukaryota</taxon>
        <taxon>Metazoa</taxon>
        <taxon>Ecdysozoa</taxon>
        <taxon>Arthropoda</taxon>
        <taxon>Chelicerata</taxon>
        <taxon>Arachnida</taxon>
        <taxon>Acari</taxon>
        <taxon>Acariformes</taxon>
        <taxon>Trombidiformes</taxon>
        <taxon>Prostigmata</taxon>
        <taxon>Anystina</taxon>
        <taxon>Parasitengona</taxon>
        <taxon>Trombiculoidea</taxon>
        <taxon>Trombiculidae</taxon>
        <taxon>Leptotrombidium</taxon>
    </lineage>
</organism>
<dbReference type="STRING" id="299467.A0A443S8H4"/>
<dbReference type="GO" id="GO:0008047">
    <property type="term" value="F:enzyme activator activity"/>
    <property type="evidence" value="ECO:0007669"/>
    <property type="project" value="InterPro"/>
</dbReference>
<evidence type="ECO:0000313" key="3">
    <source>
        <dbReference type="EMBL" id="RWS23705.1"/>
    </source>
</evidence>
<dbReference type="VEuPathDB" id="VectorBase:LDEU008335"/>
<proteinExistence type="predicted"/>
<dbReference type="InterPro" id="IPR036846">
    <property type="entry name" value="GM2-AP_sf"/>
</dbReference>
<dbReference type="AlphaFoldDB" id="A0A443S8H4"/>
<dbReference type="SUPFAM" id="SSF63707">
    <property type="entry name" value="Ganglioside M2 (gm2) activator"/>
    <property type="match status" value="1"/>
</dbReference>
<dbReference type="Gene3D" id="2.70.220.10">
    <property type="entry name" value="Ganglioside GM2 activator"/>
    <property type="match status" value="1"/>
</dbReference>
<dbReference type="OrthoDB" id="6407652at2759"/>
<comment type="caution">
    <text evidence="3">The sequence shown here is derived from an EMBL/GenBank/DDBJ whole genome shotgun (WGS) entry which is preliminary data.</text>
</comment>
<accession>A0A443S8H4</accession>
<dbReference type="InterPro" id="IPR028996">
    <property type="entry name" value="GM2-AP"/>
</dbReference>
<dbReference type="PANTHER" id="PTHR17357">
    <property type="entry name" value="GM2 GANGLIOSIDE ACTIVATOR PROTEIN"/>
    <property type="match status" value="1"/>
</dbReference>
<dbReference type="Proteomes" id="UP000288716">
    <property type="component" value="Unassembled WGS sequence"/>
</dbReference>
<sequence>MPKRKQSKIITFEDLRISPEDPKLGKQLTLGTTVKVDDFIEPGSISDLRIKKYVGRLFFSVPVKLPCVNGFGSCKTDLCKIFKNKDVCKVLKEIGGNCECPFQPNVYKYYNGEPIQVPTAKGLGGLFAKGKYAIEWRIISPKGEELGCLSGEVKLNLNKQNVI</sequence>
<dbReference type="GO" id="GO:0006689">
    <property type="term" value="P:ganglioside catabolic process"/>
    <property type="evidence" value="ECO:0007669"/>
    <property type="project" value="InterPro"/>
</dbReference>
<name>A0A443S8H4_9ACAR</name>
<gene>
    <name evidence="3" type="ORF">B4U80_13904</name>
</gene>